<sequence>MSGFPKLIPAFTIHVVIDPPSAIGPVAHGNNLLHVVIKPNAGSITSVDNYPIRLDAEFAHGSDFIRMDPDGKHVRLEVHSAIRDKQTNGLLRFNYTGIINTDVSAGSAAGKIFTGSPEAKTTDFGEAFIHATFETGVPELAAIQHKLFVGGGRFILEEGKPTVVEYKLSEVVN</sequence>
<dbReference type="EMBL" id="JAUEDM010000001">
    <property type="protein sequence ID" value="KAK3328860.1"/>
    <property type="molecule type" value="Genomic_DNA"/>
</dbReference>
<dbReference type="Pfam" id="PF11578">
    <property type="entry name" value="DUF3237"/>
    <property type="match status" value="1"/>
</dbReference>
<dbReference type="Proteomes" id="UP001283341">
    <property type="component" value="Unassembled WGS sequence"/>
</dbReference>
<dbReference type="AlphaFoldDB" id="A0AAE0IPV9"/>
<accession>A0AAE0IPV9</accession>
<reference evidence="1" key="2">
    <citation type="submission" date="2023-06" db="EMBL/GenBank/DDBJ databases">
        <authorList>
            <consortium name="Lawrence Berkeley National Laboratory"/>
            <person name="Haridas S."/>
            <person name="Hensen N."/>
            <person name="Bonometti L."/>
            <person name="Westerberg I."/>
            <person name="Brannstrom I.O."/>
            <person name="Guillou S."/>
            <person name="Cros-Aarteil S."/>
            <person name="Calhoun S."/>
            <person name="Kuo A."/>
            <person name="Mondo S."/>
            <person name="Pangilinan J."/>
            <person name="Riley R."/>
            <person name="Labutti K."/>
            <person name="Andreopoulos B."/>
            <person name="Lipzen A."/>
            <person name="Chen C."/>
            <person name="Yanf M."/>
            <person name="Daum C."/>
            <person name="Ng V."/>
            <person name="Clum A."/>
            <person name="Steindorff A."/>
            <person name="Ohm R."/>
            <person name="Martin F."/>
            <person name="Silar P."/>
            <person name="Natvig D."/>
            <person name="Lalanne C."/>
            <person name="Gautier V."/>
            <person name="Ament-Velasquez S.L."/>
            <person name="Kruys A."/>
            <person name="Hutchinson M.I."/>
            <person name="Powell A.J."/>
            <person name="Barry K."/>
            <person name="Miller A.N."/>
            <person name="Grigoriev I.V."/>
            <person name="Debuchy R."/>
            <person name="Gladieux P."/>
            <person name="Thoren M.H."/>
            <person name="Johannesson H."/>
        </authorList>
    </citation>
    <scope>NUCLEOTIDE SEQUENCE</scope>
    <source>
        <strain evidence="1">CBS 118394</strain>
    </source>
</reference>
<keyword evidence="2" id="KW-1185">Reference proteome</keyword>
<evidence type="ECO:0000313" key="2">
    <source>
        <dbReference type="Proteomes" id="UP001283341"/>
    </source>
</evidence>
<reference evidence="1" key="1">
    <citation type="journal article" date="2023" name="Mol. Phylogenet. Evol.">
        <title>Genome-scale phylogeny and comparative genomics of the fungal order Sordariales.</title>
        <authorList>
            <person name="Hensen N."/>
            <person name="Bonometti L."/>
            <person name="Westerberg I."/>
            <person name="Brannstrom I.O."/>
            <person name="Guillou S."/>
            <person name="Cros-Aarteil S."/>
            <person name="Calhoun S."/>
            <person name="Haridas S."/>
            <person name="Kuo A."/>
            <person name="Mondo S."/>
            <person name="Pangilinan J."/>
            <person name="Riley R."/>
            <person name="LaButti K."/>
            <person name="Andreopoulos B."/>
            <person name="Lipzen A."/>
            <person name="Chen C."/>
            <person name="Yan M."/>
            <person name="Daum C."/>
            <person name="Ng V."/>
            <person name="Clum A."/>
            <person name="Steindorff A."/>
            <person name="Ohm R.A."/>
            <person name="Martin F."/>
            <person name="Silar P."/>
            <person name="Natvig D.O."/>
            <person name="Lalanne C."/>
            <person name="Gautier V."/>
            <person name="Ament-Velasquez S.L."/>
            <person name="Kruys A."/>
            <person name="Hutchinson M.I."/>
            <person name="Powell A.J."/>
            <person name="Barry K."/>
            <person name="Miller A.N."/>
            <person name="Grigoriev I.V."/>
            <person name="Debuchy R."/>
            <person name="Gladieux P."/>
            <person name="Hiltunen Thoren M."/>
            <person name="Johannesson H."/>
        </authorList>
    </citation>
    <scope>NUCLEOTIDE SEQUENCE</scope>
    <source>
        <strain evidence="1">CBS 118394</strain>
    </source>
</reference>
<proteinExistence type="predicted"/>
<evidence type="ECO:0000313" key="1">
    <source>
        <dbReference type="EMBL" id="KAK3328860.1"/>
    </source>
</evidence>
<name>A0AAE0IPV9_9PEZI</name>
<dbReference type="Gene3D" id="2.40.160.20">
    <property type="match status" value="1"/>
</dbReference>
<protein>
    <submittedName>
        <fullName evidence="1">Uncharacterized protein</fullName>
    </submittedName>
</protein>
<gene>
    <name evidence="1" type="ORF">B0H66DRAFT_596471</name>
</gene>
<organism evidence="1 2">
    <name type="scientific">Apodospora peruviana</name>
    <dbReference type="NCBI Taxonomy" id="516989"/>
    <lineage>
        <taxon>Eukaryota</taxon>
        <taxon>Fungi</taxon>
        <taxon>Dikarya</taxon>
        <taxon>Ascomycota</taxon>
        <taxon>Pezizomycotina</taxon>
        <taxon>Sordariomycetes</taxon>
        <taxon>Sordariomycetidae</taxon>
        <taxon>Sordariales</taxon>
        <taxon>Lasiosphaeriaceae</taxon>
        <taxon>Apodospora</taxon>
    </lineage>
</organism>
<comment type="caution">
    <text evidence="1">The sequence shown here is derived from an EMBL/GenBank/DDBJ whole genome shotgun (WGS) entry which is preliminary data.</text>
</comment>